<dbReference type="GO" id="GO:0003906">
    <property type="term" value="F:DNA-(apurinic or apyrimidinic site) endonuclease activity"/>
    <property type="evidence" value="ECO:0007669"/>
    <property type="project" value="TreeGrafter"/>
</dbReference>
<evidence type="ECO:0000313" key="9">
    <source>
        <dbReference type="EMBL" id="SPC33318.1"/>
    </source>
</evidence>
<feature type="binding site" evidence="7">
    <location>
        <position position="112"/>
    </location>
    <ligand>
        <name>Zn(2+)</name>
        <dbReference type="ChEBI" id="CHEBI:29105"/>
        <label>1</label>
    </ligand>
</feature>
<comment type="similarity">
    <text evidence="1 7">Belongs to the AP endonuclease 2 family.</text>
</comment>
<dbReference type="Pfam" id="PF01261">
    <property type="entry name" value="AP_endonuc_2"/>
    <property type="match status" value="1"/>
</dbReference>
<feature type="domain" description="Xylose isomerase-like TIM barrel" evidence="8">
    <location>
        <begin position="21"/>
        <end position="270"/>
    </location>
</feature>
<dbReference type="PANTHER" id="PTHR21445">
    <property type="entry name" value="ENDONUCLEASE IV ENDODEOXYRIBONUCLEASE IV"/>
    <property type="match status" value="1"/>
</dbReference>
<dbReference type="GO" id="GO:0008081">
    <property type="term" value="F:phosphoric diester hydrolase activity"/>
    <property type="evidence" value="ECO:0007669"/>
    <property type="project" value="TreeGrafter"/>
</dbReference>
<evidence type="ECO:0000259" key="8">
    <source>
        <dbReference type="Pfam" id="PF01261"/>
    </source>
</evidence>
<keyword evidence="3 7" id="KW-0227">DNA damage</keyword>
<keyword evidence="7" id="KW-0540">Nuclease</keyword>
<evidence type="ECO:0000256" key="3">
    <source>
        <dbReference type="ARBA" id="ARBA00022763"/>
    </source>
</evidence>
<dbReference type="NCBIfam" id="TIGR00587">
    <property type="entry name" value="nfo"/>
    <property type="match status" value="1"/>
</dbReference>
<dbReference type="KEGG" id="ncv:NCAV_0118"/>
<dbReference type="PANTHER" id="PTHR21445:SF0">
    <property type="entry name" value="APURINIC-APYRIMIDINIC ENDONUCLEASE"/>
    <property type="match status" value="1"/>
</dbReference>
<feature type="binding site" evidence="7">
    <location>
        <position position="147"/>
    </location>
    <ligand>
        <name>Zn(2+)</name>
        <dbReference type="ChEBI" id="CHEBI:29105"/>
        <label>1</label>
    </ligand>
</feature>
<feature type="binding site" evidence="7">
    <location>
        <position position="217"/>
    </location>
    <ligand>
        <name>Zn(2+)</name>
        <dbReference type="ChEBI" id="CHEBI:29105"/>
        <label>2</label>
    </ligand>
</feature>
<feature type="binding site" evidence="7">
    <location>
        <position position="262"/>
    </location>
    <ligand>
        <name>Zn(2+)</name>
        <dbReference type="ChEBI" id="CHEBI:29105"/>
        <label>2</label>
    </ligand>
</feature>
<dbReference type="SUPFAM" id="SSF51658">
    <property type="entry name" value="Xylose isomerase-like"/>
    <property type="match status" value="1"/>
</dbReference>
<keyword evidence="2 7" id="KW-0479">Metal-binding</keyword>
<dbReference type="Gene3D" id="3.20.20.150">
    <property type="entry name" value="Divalent-metal-dependent TIM barrel enzymes"/>
    <property type="match status" value="1"/>
</dbReference>
<feature type="binding site" evidence="7">
    <location>
        <position position="230"/>
    </location>
    <ligand>
        <name>Zn(2+)</name>
        <dbReference type="ChEBI" id="CHEBI:29105"/>
        <label>3</label>
    </ligand>
</feature>
<dbReference type="InterPro" id="IPR013022">
    <property type="entry name" value="Xyl_isomerase-like_TIM-brl"/>
</dbReference>
<evidence type="ECO:0000313" key="10">
    <source>
        <dbReference type="Proteomes" id="UP000236248"/>
    </source>
</evidence>
<dbReference type="InterPro" id="IPR036237">
    <property type="entry name" value="Xyl_isomerase-like_sf"/>
</dbReference>
<organism evidence="9 10">
    <name type="scientific">Candidatus Nitrosocaldus cavascurensis</name>
    <dbReference type="NCBI Taxonomy" id="2058097"/>
    <lineage>
        <taxon>Archaea</taxon>
        <taxon>Nitrososphaerota</taxon>
        <taxon>Nitrososphaeria</taxon>
        <taxon>Candidatus Nitrosocaldales</taxon>
        <taxon>Candidatus Nitrosocaldaceae</taxon>
        <taxon>Candidatus Nitrosocaldus</taxon>
    </lineage>
</organism>
<dbReference type="PROSITE" id="PS00731">
    <property type="entry name" value="AP_NUCLEASE_F2_3"/>
    <property type="match status" value="1"/>
</dbReference>
<evidence type="ECO:0000256" key="7">
    <source>
        <dbReference type="HAMAP-Rule" id="MF_00152"/>
    </source>
</evidence>
<dbReference type="CDD" id="cd00019">
    <property type="entry name" value="AP2Ec"/>
    <property type="match status" value="1"/>
</dbReference>
<dbReference type="InterPro" id="IPR001719">
    <property type="entry name" value="AP_endonuc_2"/>
</dbReference>
<dbReference type="Proteomes" id="UP000236248">
    <property type="component" value="Chromosome NCAV"/>
</dbReference>
<keyword evidence="10" id="KW-1185">Reference proteome</keyword>
<dbReference type="PROSITE" id="PS00730">
    <property type="entry name" value="AP_NUCLEASE_F2_2"/>
    <property type="match status" value="1"/>
</dbReference>
<sequence>MQPDIRLGVHVSISGSIDRAVDNALSIGCNAFQIFTRNPRGWVAKPLAEEDAKRFRAKLGSSGISNDAVFAHMPYLPNLASPKQEIYSKSLAVLMEEVRRCSMLAIKMLVIHLGSYMGSSKEQGMGNIVNACNQALEESKDVMILLENMAGQRNSIGARIDELGRLFNMFNGKRVGVCIDTCHLFAAGYELRSKDALSRVIEELERHIGLKNIRLLHLNDSKHALGSNADRHEHIGLGYIGEEGFRNILTSKEFRSIPWILETPVDSRRDDIGNIRKVKELAMLI</sequence>
<accession>A0A2K5ANU6</accession>
<dbReference type="SMART" id="SM00518">
    <property type="entry name" value="AP2Ec"/>
    <property type="match status" value="1"/>
</dbReference>
<evidence type="ECO:0000256" key="1">
    <source>
        <dbReference type="ARBA" id="ARBA00005340"/>
    </source>
</evidence>
<evidence type="ECO:0000256" key="4">
    <source>
        <dbReference type="ARBA" id="ARBA00022801"/>
    </source>
</evidence>
<dbReference type="FunFam" id="3.20.20.150:FF:000001">
    <property type="entry name" value="Probable endonuclease 4"/>
    <property type="match status" value="1"/>
</dbReference>
<feature type="binding site" evidence="7">
    <location>
        <position position="72"/>
    </location>
    <ligand>
        <name>Zn(2+)</name>
        <dbReference type="ChEBI" id="CHEBI:29105"/>
        <label>1</label>
    </ligand>
</feature>
<evidence type="ECO:0000256" key="6">
    <source>
        <dbReference type="ARBA" id="ARBA00023204"/>
    </source>
</evidence>
<comment type="catalytic activity">
    <reaction evidence="7">
        <text>Endonucleolytic cleavage to 5'-phosphooligonucleotide end-products.</text>
        <dbReference type="EC" id="3.1.21.2"/>
    </reaction>
</comment>
<gene>
    <name evidence="7 9" type="primary">nfo</name>
    <name evidence="9" type="ORF">NCAV_0118</name>
</gene>
<keyword evidence="5 7" id="KW-0862">Zinc</keyword>
<keyword evidence="7 9" id="KW-0255">Endonuclease</keyword>
<dbReference type="GO" id="GO:0006284">
    <property type="term" value="P:base-excision repair"/>
    <property type="evidence" value="ECO:0007669"/>
    <property type="project" value="TreeGrafter"/>
</dbReference>
<dbReference type="EMBL" id="LT981265">
    <property type="protein sequence ID" value="SPC33318.1"/>
    <property type="molecule type" value="Genomic_DNA"/>
</dbReference>
<dbReference type="HAMAP" id="MF_00152">
    <property type="entry name" value="Nfo"/>
    <property type="match status" value="1"/>
</dbReference>
<dbReference type="GO" id="GO:0008833">
    <property type="term" value="F:deoxyribonuclease IV (phage-T4-induced) activity"/>
    <property type="evidence" value="ECO:0007669"/>
    <property type="project" value="UniProtKB-UniRule"/>
</dbReference>
<dbReference type="EC" id="3.1.21.2" evidence="7"/>
<dbReference type="GO" id="GO:0003677">
    <property type="term" value="F:DNA binding"/>
    <property type="evidence" value="ECO:0007669"/>
    <property type="project" value="InterPro"/>
</dbReference>
<keyword evidence="4 7" id="KW-0378">Hydrolase</keyword>
<name>A0A2K5ANU6_9ARCH</name>
<comment type="cofactor">
    <cofactor evidence="7">
        <name>Zn(2+)</name>
        <dbReference type="ChEBI" id="CHEBI:29105"/>
    </cofactor>
    <text evidence="7">Binds 3 Zn(2+) ions.</text>
</comment>
<feature type="binding site" evidence="7">
    <location>
        <position position="147"/>
    </location>
    <ligand>
        <name>Zn(2+)</name>
        <dbReference type="ChEBI" id="CHEBI:29105"/>
        <label>2</label>
    </ligand>
</feature>
<dbReference type="PROSITE" id="PS51432">
    <property type="entry name" value="AP_NUCLEASE_F2_4"/>
    <property type="match status" value="1"/>
</dbReference>
<feature type="binding site" evidence="7">
    <location>
        <position position="180"/>
    </location>
    <ligand>
        <name>Zn(2+)</name>
        <dbReference type="ChEBI" id="CHEBI:29105"/>
        <label>2</label>
    </ligand>
</feature>
<evidence type="ECO:0000256" key="5">
    <source>
        <dbReference type="ARBA" id="ARBA00022833"/>
    </source>
</evidence>
<reference evidence="10" key="1">
    <citation type="submission" date="2018-01" db="EMBL/GenBank/DDBJ databases">
        <authorList>
            <person name="Kerou L M."/>
        </authorList>
    </citation>
    <scope>NUCLEOTIDE SEQUENCE [LARGE SCALE GENOMIC DNA]</scope>
    <source>
        <strain evidence="10">SCU2</strain>
    </source>
</reference>
<comment type="function">
    <text evidence="7">Endonuclease IV plays a role in DNA repair. It cleaves phosphodiester bonds at apurinic or apyrimidinic (AP) sites, generating a 3'-hydroxyl group and a 5'-terminal sugar phosphate.</text>
</comment>
<dbReference type="AlphaFoldDB" id="A0A2K5ANU6"/>
<feature type="binding site" evidence="7">
    <location>
        <position position="232"/>
    </location>
    <ligand>
        <name>Zn(2+)</name>
        <dbReference type="ChEBI" id="CHEBI:29105"/>
        <label>3</label>
    </ligand>
</feature>
<keyword evidence="6 7" id="KW-0234">DNA repair</keyword>
<proteinExistence type="inferred from homology"/>
<evidence type="ECO:0000256" key="2">
    <source>
        <dbReference type="ARBA" id="ARBA00022723"/>
    </source>
</evidence>
<dbReference type="GO" id="GO:0008270">
    <property type="term" value="F:zinc ion binding"/>
    <property type="evidence" value="ECO:0007669"/>
    <property type="project" value="UniProtKB-UniRule"/>
</dbReference>
<feature type="binding site" evidence="7">
    <location>
        <position position="183"/>
    </location>
    <ligand>
        <name>Zn(2+)</name>
        <dbReference type="ChEBI" id="CHEBI:29105"/>
        <label>3</label>
    </ligand>
</feature>
<protein>
    <recommendedName>
        <fullName evidence="7">Probable endonuclease 4</fullName>
        <ecNumber evidence="7">3.1.21.2</ecNumber>
    </recommendedName>
    <alternativeName>
        <fullName evidence="7">Endodeoxyribonuclease IV</fullName>
    </alternativeName>
    <alternativeName>
        <fullName evidence="7">Endonuclease IV</fullName>
    </alternativeName>
</protein>
<dbReference type="InterPro" id="IPR018246">
    <property type="entry name" value="AP_endonuc_F2_Zn_BS"/>
</dbReference>